<evidence type="ECO:0000313" key="2">
    <source>
        <dbReference type="Proteomes" id="UP000266723"/>
    </source>
</evidence>
<dbReference type="Proteomes" id="UP000266723">
    <property type="component" value="Unassembled WGS sequence"/>
</dbReference>
<accession>A0ABQ7E9Z4</accession>
<gene>
    <name evidence="1" type="ORF">DY000_02024383</name>
</gene>
<evidence type="ECO:0000313" key="1">
    <source>
        <dbReference type="EMBL" id="KAF3593531.1"/>
    </source>
</evidence>
<organism evidence="1 2">
    <name type="scientific">Brassica cretica</name>
    <name type="common">Mustard</name>
    <dbReference type="NCBI Taxonomy" id="69181"/>
    <lineage>
        <taxon>Eukaryota</taxon>
        <taxon>Viridiplantae</taxon>
        <taxon>Streptophyta</taxon>
        <taxon>Embryophyta</taxon>
        <taxon>Tracheophyta</taxon>
        <taxon>Spermatophyta</taxon>
        <taxon>Magnoliopsida</taxon>
        <taxon>eudicotyledons</taxon>
        <taxon>Gunneridae</taxon>
        <taxon>Pentapetalae</taxon>
        <taxon>rosids</taxon>
        <taxon>malvids</taxon>
        <taxon>Brassicales</taxon>
        <taxon>Brassicaceae</taxon>
        <taxon>Brassiceae</taxon>
        <taxon>Brassica</taxon>
    </lineage>
</organism>
<proteinExistence type="predicted"/>
<reference evidence="1 2" key="1">
    <citation type="journal article" date="2020" name="BMC Genomics">
        <title>Intraspecific diversification of the crop wild relative Brassica cretica Lam. using demographic model selection.</title>
        <authorList>
            <person name="Kioukis A."/>
            <person name="Michalopoulou V.A."/>
            <person name="Briers L."/>
            <person name="Pirintsos S."/>
            <person name="Studholme D.J."/>
            <person name="Pavlidis P."/>
            <person name="Sarris P.F."/>
        </authorList>
    </citation>
    <scope>NUCLEOTIDE SEQUENCE [LARGE SCALE GENOMIC DNA]</scope>
    <source>
        <strain evidence="2">cv. PFS-1207/04</strain>
    </source>
</reference>
<comment type="caution">
    <text evidence="1">The sequence shown here is derived from an EMBL/GenBank/DDBJ whole genome shotgun (WGS) entry which is preliminary data.</text>
</comment>
<protein>
    <submittedName>
        <fullName evidence="1">Uncharacterized protein</fullName>
    </submittedName>
</protein>
<dbReference type="InterPro" id="IPR013757">
    <property type="entry name" value="Topo_IIA_A_a_sf"/>
</dbReference>
<name>A0ABQ7E9Z4_BRACR</name>
<dbReference type="Gene3D" id="1.10.268.10">
    <property type="entry name" value="Topoisomerase, domain 3"/>
    <property type="match status" value="1"/>
</dbReference>
<dbReference type="EMBL" id="QGKV02000299">
    <property type="protein sequence ID" value="KAF3593531.1"/>
    <property type="molecule type" value="Genomic_DNA"/>
</dbReference>
<sequence>MELEHMLKELNNELQKLECKVVFVTDVRNGEFRFDIKRSCAQLIEELKGKYEATGRDLTDYSFLLDLPISSLSQKKSWGLARS</sequence>
<keyword evidence="2" id="KW-1185">Reference proteome</keyword>